<accession>A0ABP1DR36</accession>
<evidence type="ECO:0000313" key="1">
    <source>
        <dbReference type="EMBL" id="CAL1710298.1"/>
    </source>
</evidence>
<evidence type="ECO:0000313" key="2">
    <source>
        <dbReference type="Proteomes" id="UP001497453"/>
    </source>
</evidence>
<name>A0ABP1DR36_9APHY</name>
<gene>
    <name evidence="1" type="ORF">GFSPODELE1_LOCUS7748</name>
</gene>
<reference evidence="2" key="1">
    <citation type="submission" date="2024-04" db="EMBL/GenBank/DDBJ databases">
        <authorList>
            <person name="Shaw F."/>
            <person name="Minotto A."/>
        </authorList>
    </citation>
    <scope>NUCLEOTIDE SEQUENCE [LARGE SCALE GENOMIC DNA]</scope>
</reference>
<keyword evidence="2" id="KW-1185">Reference proteome</keyword>
<dbReference type="EMBL" id="OZ037948">
    <property type="protein sequence ID" value="CAL1710298.1"/>
    <property type="molecule type" value="Genomic_DNA"/>
</dbReference>
<protein>
    <submittedName>
        <fullName evidence="1">Uncharacterized protein</fullName>
    </submittedName>
</protein>
<sequence length="213" mass="24104">MVFKLGPAVKAMSDVLQREHIPVILWGELAMEQYKIPTAIIRFDVLVPDDMLTRAAEAFETEGWRASTGPLPRALAGFWQPGWDVVGKACRRYHFPPGLVPDDIILLILPTSFVGLGPSPSLDSEEYTQIISWGDEYLPNVYLPSSHLMAITIARTDIRHTVKRSGLSSLLRAWASYFYIYCDFHVGSLDDAEQDVQDFWRSLMVAQCRDKEN</sequence>
<dbReference type="Proteomes" id="UP001497453">
    <property type="component" value="Chromosome 5"/>
</dbReference>
<organism evidence="1 2">
    <name type="scientific">Somion occarium</name>
    <dbReference type="NCBI Taxonomy" id="3059160"/>
    <lineage>
        <taxon>Eukaryota</taxon>
        <taxon>Fungi</taxon>
        <taxon>Dikarya</taxon>
        <taxon>Basidiomycota</taxon>
        <taxon>Agaricomycotina</taxon>
        <taxon>Agaricomycetes</taxon>
        <taxon>Polyporales</taxon>
        <taxon>Cerrenaceae</taxon>
        <taxon>Somion</taxon>
    </lineage>
</organism>
<proteinExistence type="predicted"/>